<accession>A0A7S2SBH8</accession>
<dbReference type="GO" id="GO:0006086">
    <property type="term" value="P:pyruvate decarboxylation to acetyl-CoA"/>
    <property type="evidence" value="ECO:0007669"/>
    <property type="project" value="InterPro"/>
</dbReference>
<dbReference type="CDD" id="cd06849">
    <property type="entry name" value="lipoyl_domain"/>
    <property type="match status" value="1"/>
</dbReference>
<organism evidence="4">
    <name type="scientific">Eucampia antarctica</name>
    <dbReference type="NCBI Taxonomy" id="49252"/>
    <lineage>
        <taxon>Eukaryota</taxon>
        <taxon>Sar</taxon>
        <taxon>Stramenopiles</taxon>
        <taxon>Ochrophyta</taxon>
        <taxon>Bacillariophyta</taxon>
        <taxon>Mediophyceae</taxon>
        <taxon>Biddulphiophycidae</taxon>
        <taxon>Hemiaulales</taxon>
        <taxon>Hemiaulaceae</taxon>
        <taxon>Eucampia</taxon>
    </lineage>
</organism>
<dbReference type="PANTHER" id="PTHR23151">
    <property type="entry name" value="DIHYDROLIPOAMIDE ACETYL/SUCCINYL-TRANSFERASE-RELATED"/>
    <property type="match status" value="1"/>
</dbReference>
<dbReference type="Pfam" id="PF00364">
    <property type="entry name" value="Biotin_lipoyl"/>
    <property type="match status" value="1"/>
</dbReference>
<dbReference type="EMBL" id="HBHI01026757">
    <property type="protein sequence ID" value="CAD9695250.1"/>
    <property type="molecule type" value="Transcribed_RNA"/>
</dbReference>
<dbReference type="InterPro" id="IPR000089">
    <property type="entry name" value="Biotin_lipoyl"/>
</dbReference>
<dbReference type="InterPro" id="IPR011053">
    <property type="entry name" value="Single_hybrid_motif"/>
</dbReference>
<feature type="domain" description="Lipoyl-binding" evidence="3">
    <location>
        <begin position="65"/>
        <end position="142"/>
    </location>
</feature>
<keyword evidence="1" id="KW-0450">Lipoyl</keyword>
<sequence length="264" mass="27720">MLSSAVRHIPKSLVARSSRNACASQALVAGNNNNITTNFLLNNSNNNIDRSERWMSSSSDELPYHLVVGMPALSPTMETGTIATWKVAEGDSFGAGDSLAEIETDKATIDFEAQDEGVVAKILMQAGVSDIKVGVPILVTVEEADDVSAFANFVPEITVEEPEPEPVVEEKKPAVVETPVVAASPPPPPPAPVVAAVTSTPAPVVATPPPIVEEVVPSMTSDTVVTVGPAWGNLARVKSPLAETLSIDQKKYIETYGSTGQIPL</sequence>
<dbReference type="SUPFAM" id="SSF51230">
    <property type="entry name" value="Single hybrid motif"/>
    <property type="match status" value="1"/>
</dbReference>
<protein>
    <recommendedName>
        <fullName evidence="3">Lipoyl-binding domain-containing protein</fullName>
    </recommendedName>
</protein>
<dbReference type="GO" id="GO:0045254">
    <property type="term" value="C:pyruvate dehydrogenase complex"/>
    <property type="evidence" value="ECO:0007669"/>
    <property type="project" value="InterPro"/>
</dbReference>
<name>A0A7S2SBH8_9STRA</name>
<proteinExistence type="predicted"/>
<gene>
    <name evidence="4" type="ORF">EANT1437_LOCUS13672</name>
</gene>
<dbReference type="Gene3D" id="2.40.50.100">
    <property type="match status" value="1"/>
</dbReference>
<dbReference type="GO" id="GO:0004742">
    <property type="term" value="F:dihydrolipoyllysine-residue acetyltransferase activity"/>
    <property type="evidence" value="ECO:0007669"/>
    <property type="project" value="TreeGrafter"/>
</dbReference>
<dbReference type="PROSITE" id="PS50968">
    <property type="entry name" value="BIOTINYL_LIPOYL"/>
    <property type="match status" value="1"/>
</dbReference>
<dbReference type="PROSITE" id="PS00189">
    <property type="entry name" value="LIPOYL"/>
    <property type="match status" value="1"/>
</dbReference>
<dbReference type="AlphaFoldDB" id="A0A7S2SBH8"/>
<reference evidence="4" key="1">
    <citation type="submission" date="2021-01" db="EMBL/GenBank/DDBJ databases">
        <authorList>
            <person name="Corre E."/>
            <person name="Pelletier E."/>
            <person name="Niang G."/>
            <person name="Scheremetjew M."/>
            <person name="Finn R."/>
            <person name="Kale V."/>
            <person name="Holt S."/>
            <person name="Cochrane G."/>
            <person name="Meng A."/>
            <person name="Brown T."/>
            <person name="Cohen L."/>
        </authorList>
    </citation>
    <scope>NUCLEOTIDE SEQUENCE</scope>
    <source>
        <strain evidence="4">CCMP1452</strain>
    </source>
</reference>
<dbReference type="InterPro" id="IPR045257">
    <property type="entry name" value="E2/Pdx1"/>
</dbReference>
<evidence type="ECO:0000259" key="3">
    <source>
        <dbReference type="PROSITE" id="PS50968"/>
    </source>
</evidence>
<evidence type="ECO:0000256" key="1">
    <source>
        <dbReference type="ARBA" id="ARBA00022823"/>
    </source>
</evidence>
<keyword evidence="2" id="KW-0809">Transit peptide</keyword>
<dbReference type="FunFam" id="2.40.50.100:FF:000010">
    <property type="entry name" value="Acetyltransferase component of pyruvate dehydrogenase complex"/>
    <property type="match status" value="1"/>
</dbReference>
<evidence type="ECO:0000256" key="2">
    <source>
        <dbReference type="ARBA" id="ARBA00022946"/>
    </source>
</evidence>
<dbReference type="PANTHER" id="PTHR23151:SF90">
    <property type="entry name" value="DIHYDROLIPOYLLYSINE-RESIDUE ACETYLTRANSFERASE COMPONENT OF PYRUVATE DEHYDROGENASE COMPLEX, MITOCHONDRIAL-RELATED"/>
    <property type="match status" value="1"/>
</dbReference>
<dbReference type="InterPro" id="IPR003016">
    <property type="entry name" value="2-oxoA_DH_lipoyl-BS"/>
</dbReference>
<evidence type="ECO:0000313" key="4">
    <source>
        <dbReference type="EMBL" id="CAD9695250.1"/>
    </source>
</evidence>